<evidence type="ECO:0000313" key="6">
    <source>
        <dbReference type="EMBL" id="ORZ37064.1"/>
    </source>
</evidence>
<dbReference type="InterPro" id="IPR036397">
    <property type="entry name" value="RNaseH_sf"/>
</dbReference>
<evidence type="ECO:0000313" key="7">
    <source>
        <dbReference type="Proteomes" id="UP000193411"/>
    </source>
</evidence>
<keyword evidence="4" id="KW-0269">Exonuclease</keyword>
<dbReference type="Gene3D" id="3.30.420.10">
    <property type="entry name" value="Ribonuclease H-like superfamily/Ribonuclease H"/>
    <property type="match status" value="1"/>
</dbReference>
<dbReference type="OrthoDB" id="270189at2759"/>
<dbReference type="Proteomes" id="UP000193411">
    <property type="component" value="Unassembled WGS sequence"/>
</dbReference>
<dbReference type="NCBIfam" id="NF003765">
    <property type="entry name" value="PRK05359.1"/>
    <property type="match status" value="1"/>
</dbReference>
<comment type="caution">
    <text evidence="6">The sequence shown here is derived from an EMBL/GenBank/DDBJ whole genome shotgun (WGS) entry which is preliminary data.</text>
</comment>
<keyword evidence="2" id="KW-0540">Nuclease</keyword>
<evidence type="ECO:0000259" key="5">
    <source>
        <dbReference type="SMART" id="SM00479"/>
    </source>
</evidence>
<sequence>MNCLLKQSLPYLAASIRSCGSIATAIRHPAWPNARHHVCTMSALTTTTAAAGSRPSTTPIFKPLVWIDCEMTGLDLKKDFIIEIACIITDGYLNIVAESDEIIIHQPQSVMDAMNAWCVEHHGQSGLTAAVLTSTVSMRDAEARILAFIEKHVPDRGLGVLAGNSVHADKQFLQKDMPRIVDHLSYRIVDVSTIKELAARWYPALFDKKPAKKLAHRALDDIRESIDELKWYQSHLFIPAESKNV</sequence>
<keyword evidence="3" id="KW-0378">Hydrolase</keyword>
<reference evidence="6 7" key="1">
    <citation type="submission" date="2016-07" db="EMBL/GenBank/DDBJ databases">
        <title>Pervasive Adenine N6-methylation of Active Genes in Fungi.</title>
        <authorList>
            <consortium name="DOE Joint Genome Institute"/>
            <person name="Mondo S.J."/>
            <person name="Dannebaum R.O."/>
            <person name="Kuo R.C."/>
            <person name="Labutti K."/>
            <person name="Haridas S."/>
            <person name="Kuo A."/>
            <person name="Salamov A."/>
            <person name="Ahrendt S.R."/>
            <person name="Lipzen A."/>
            <person name="Sullivan W."/>
            <person name="Andreopoulos W.B."/>
            <person name="Clum A."/>
            <person name="Lindquist E."/>
            <person name="Daum C."/>
            <person name="Ramamoorthy G.K."/>
            <person name="Gryganskyi A."/>
            <person name="Culley D."/>
            <person name="Magnuson J.K."/>
            <person name="James T.Y."/>
            <person name="O'Malley M.A."/>
            <person name="Stajich J.E."/>
            <person name="Spatafora J.W."/>
            <person name="Visel A."/>
            <person name="Grigoriev I.V."/>
        </authorList>
    </citation>
    <scope>NUCLEOTIDE SEQUENCE [LARGE SCALE GENOMIC DNA]</scope>
    <source>
        <strain evidence="6 7">PL171</strain>
    </source>
</reference>
<dbReference type="SMART" id="SM00479">
    <property type="entry name" value="EXOIII"/>
    <property type="match status" value="1"/>
</dbReference>
<dbReference type="GO" id="GO:0003676">
    <property type="term" value="F:nucleic acid binding"/>
    <property type="evidence" value="ECO:0007669"/>
    <property type="project" value="InterPro"/>
</dbReference>
<evidence type="ECO:0000256" key="3">
    <source>
        <dbReference type="ARBA" id="ARBA00022801"/>
    </source>
</evidence>
<dbReference type="CDD" id="cd06135">
    <property type="entry name" value="Orn"/>
    <property type="match status" value="1"/>
</dbReference>
<accession>A0A1Y2HT07</accession>
<dbReference type="STRING" id="765915.A0A1Y2HT07"/>
<dbReference type="FunFam" id="3.30.420.10:FF:000003">
    <property type="entry name" value="Oligoribonuclease"/>
    <property type="match status" value="1"/>
</dbReference>
<gene>
    <name evidence="6" type="ORF">BCR44DRAFT_40870</name>
</gene>
<keyword evidence="7" id="KW-1185">Reference proteome</keyword>
<dbReference type="InterPro" id="IPR022894">
    <property type="entry name" value="Oligoribonuclease"/>
</dbReference>
<comment type="similarity">
    <text evidence="1">Belongs to the oligoribonuclease family.</text>
</comment>
<proteinExistence type="inferred from homology"/>
<evidence type="ECO:0000256" key="4">
    <source>
        <dbReference type="ARBA" id="ARBA00022839"/>
    </source>
</evidence>
<dbReference type="GO" id="GO:0005739">
    <property type="term" value="C:mitochondrion"/>
    <property type="evidence" value="ECO:0007669"/>
    <property type="project" value="TreeGrafter"/>
</dbReference>
<feature type="non-terminal residue" evidence="6">
    <location>
        <position position="245"/>
    </location>
</feature>
<name>A0A1Y2HT07_9FUNG</name>
<dbReference type="InterPro" id="IPR013520">
    <property type="entry name" value="Ribonucl_H"/>
</dbReference>
<evidence type="ECO:0000256" key="2">
    <source>
        <dbReference type="ARBA" id="ARBA00022722"/>
    </source>
</evidence>
<evidence type="ECO:0000256" key="1">
    <source>
        <dbReference type="ARBA" id="ARBA00009921"/>
    </source>
</evidence>
<protein>
    <submittedName>
        <fullName evidence="6">Ribonuclease H-like domain-containing protein</fullName>
    </submittedName>
</protein>
<feature type="domain" description="Exonuclease" evidence="5">
    <location>
        <begin position="63"/>
        <end position="238"/>
    </location>
</feature>
<dbReference type="GO" id="GO:0000175">
    <property type="term" value="F:3'-5'-RNA exonuclease activity"/>
    <property type="evidence" value="ECO:0007669"/>
    <property type="project" value="InterPro"/>
</dbReference>
<organism evidence="6 7">
    <name type="scientific">Catenaria anguillulae PL171</name>
    <dbReference type="NCBI Taxonomy" id="765915"/>
    <lineage>
        <taxon>Eukaryota</taxon>
        <taxon>Fungi</taxon>
        <taxon>Fungi incertae sedis</taxon>
        <taxon>Blastocladiomycota</taxon>
        <taxon>Blastocladiomycetes</taxon>
        <taxon>Blastocladiales</taxon>
        <taxon>Catenariaceae</taxon>
        <taxon>Catenaria</taxon>
    </lineage>
</organism>
<dbReference type="EMBL" id="MCFL01000014">
    <property type="protein sequence ID" value="ORZ37064.1"/>
    <property type="molecule type" value="Genomic_DNA"/>
</dbReference>
<dbReference type="PANTHER" id="PTHR11046">
    <property type="entry name" value="OLIGORIBONUCLEASE, MITOCHONDRIAL"/>
    <property type="match status" value="1"/>
</dbReference>
<dbReference type="SUPFAM" id="SSF53098">
    <property type="entry name" value="Ribonuclease H-like"/>
    <property type="match status" value="1"/>
</dbReference>
<dbReference type="PANTHER" id="PTHR11046:SF0">
    <property type="entry name" value="OLIGORIBONUCLEASE, MITOCHONDRIAL"/>
    <property type="match status" value="1"/>
</dbReference>
<dbReference type="AlphaFoldDB" id="A0A1Y2HT07"/>
<dbReference type="Pfam" id="PF00929">
    <property type="entry name" value="RNase_T"/>
    <property type="match status" value="1"/>
</dbReference>
<dbReference type="InterPro" id="IPR012337">
    <property type="entry name" value="RNaseH-like_sf"/>
</dbReference>